<proteinExistence type="predicted"/>
<evidence type="ECO:0000256" key="1">
    <source>
        <dbReference type="ARBA" id="ARBA00022801"/>
    </source>
</evidence>
<dbReference type="GO" id="GO:0017000">
    <property type="term" value="P:antibiotic biosynthetic process"/>
    <property type="evidence" value="ECO:0007669"/>
    <property type="project" value="UniProtKB-ARBA"/>
</dbReference>
<evidence type="ECO:0000313" key="4">
    <source>
        <dbReference type="Proteomes" id="UP001149954"/>
    </source>
</evidence>
<dbReference type="SUPFAM" id="SSF53474">
    <property type="entry name" value="alpha/beta-Hydrolases"/>
    <property type="match status" value="1"/>
</dbReference>
<dbReference type="OrthoDB" id="408631at2759"/>
<protein>
    <recommendedName>
        <fullName evidence="2">Alpha/beta hydrolase fold-3 domain-containing protein</fullName>
    </recommendedName>
</protein>
<dbReference type="InterPro" id="IPR013094">
    <property type="entry name" value="AB_hydrolase_3"/>
</dbReference>
<keyword evidence="4" id="KW-1185">Reference proteome</keyword>
<dbReference type="AlphaFoldDB" id="A0A9W9Y594"/>
<dbReference type="Gene3D" id="3.40.50.1820">
    <property type="entry name" value="alpha/beta hydrolase"/>
    <property type="match status" value="1"/>
</dbReference>
<gene>
    <name evidence="3" type="ORF">N7463_000884</name>
</gene>
<sequence length="317" mass="34610">MPLAYDPEFAKAAAPILSQLRLDKRPAVHDIEARRAAIRTIASQHSEIPLPDDMQHLVHKVPAGDHQVEIHHFRKKDIPIQGRGAPAIIHIHGGGYISLSAKGSSATGITCTSLTGVQLLSIEYRLAPESPYLAALDDCWAALQWVHSHAAELSIDLHRLAVMGESSGGGIAAALTIIARDRSILPPLAKQILIYPMLDDRTVTNHTGNLAFWDEGDNITGWSAYLGPAYGTDIVPAQAAPARVETVEGLPPMYIDCPQLDIFVKENSEYVRRFLEANIPVEFHVYPGLPHGFEGLAPMCSAVQRAMANRLRAMMDF</sequence>
<accession>A0A9W9Y594</accession>
<dbReference type="InterPro" id="IPR050300">
    <property type="entry name" value="GDXG_lipolytic_enzyme"/>
</dbReference>
<evidence type="ECO:0000313" key="3">
    <source>
        <dbReference type="EMBL" id="KAJ5520431.1"/>
    </source>
</evidence>
<dbReference type="InterPro" id="IPR029058">
    <property type="entry name" value="AB_hydrolase_fold"/>
</dbReference>
<reference evidence="3" key="1">
    <citation type="submission" date="2022-12" db="EMBL/GenBank/DDBJ databases">
        <authorList>
            <person name="Petersen C."/>
        </authorList>
    </citation>
    <scope>NUCLEOTIDE SEQUENCE</scope>
    <source>
        <strain evidence="3">IBT 29495</strain>
    </source>
</reference>
<feature type="domain" description="Alpha/beta hydrolase fold-3" evidence="2">
    <location>
        <begin position="88"/>
        <end position="293"/>
    </location>
</feature>
<dbReference type="PANTHER" id="PTHR48081:SF8">
    <property type="entry name" value="ALPHA_BETA HYDROLASE FOLD-3 DOMAIN-CONTAINING PROTEIN-RELATED"/>
    <property type="match status" value="1"/>
</dbReference>
<keyword evidence="1" id="KW-0378">Hydrolase</keyword>
<dbReference type="PANTHER" id="PTHR48081">
    <property type="entry name" value="AB HYDROLASE SUPERFAMILY PROTEIN C4A8.06C"/>
    <property type="match status" value="1"/>
</dbReference>
<dbReference type="GO" id="GO:0072330">
    <property type="term" value="P:monocarboxylic acid biosynthetic process"/>
    <property type="evidence" value="ECO:0007669"/>
    <property type="project" value="UniProtKB-ARBA"/>
</dbReference>
<organism evidence="3 4">
    <name type="scientific">Penicillium fimorum</name>
    <dbReference type="NCBI Taxonomy" id="1882269"/>
    <lineage>
        <taxon>Eukaryota</taxon>
        <taxon>Fungi</taxon>
        <taxon>Dikarya</taxon>
        <taxon>Ascomycota</taxon>
        <taxon>Pezizomycotina</taxon>
        <taxon>Eurotiomycetes</taxon>
        <taxon>Eurotiomycetidae</taxon>
        <taxon>Eurotiales</taxon>
        <taxon>Aspergillaceae</taxon>
        <taxon>Penicillium</taxon>
    </lineage>
</organism>
<dbReference type="GO" id="GO:0016787">
    <property type="term" value="F:hydrolase activity"/>
    <property type="evidence" value="ECO:0007669"/>
    <property type="project" value="UniProtKB-KW"/>
</dbReference>
<dbReference type="Proteomes" id="UP001149954">
    <property type="component" value="Unassembled WGS sequence"/>
</dbReference>
<name>A0A9W9Y594_9EURO</name>
<dbReference type="Pfam" id="PF07859">
    <property type="entry name" value="Abhydrolase_3"/>
    <property type="match status" value="1"/>
</dbReference>
<evidence type="ECO:0000259" key="2">
    <source>
        <dbReference type="Pfam" id="PF07859"/>
    </source>
</evidence>
<comment type="caution">
    <text evidence="3">The sequence shown here is derived from an EMBL/GenBank/DDBJ whole genome shotgun (WGS) entry which is preliminary data.</text>
</comment>
<dbReference type="EMBL" id="JAPWDS010000001">
    <property type="protein sequence ID" value="KAJ5520431.1"/>
    <property type="molecule type" value="Genomic_DNA"/>
</dbReference>
<reference evidence="3" key="2">
    <citation type="journal article" date="2023" name="IMA Fungus">
        <title>Comparative genomic study of the Penicillium genus elucidates a diverse pangenome and 15 lateral gene transfer events.</title>
        <authorList>
            <person name="Petersen C."/>
            <person name="Sorensen T."/>
            <person name="Nielsen M.R."/>
            <person name="Sondergaard T.E."/>
            <person name="Sorensen J.L."/>
            <person name="Fitzpatrick D.A."/>
            <person name="Frisvad J.C."/>
            <person name="Nielsen K.L."/>
        </authorList>
    </citation>
    <scope>NUCLEOTIDE SEQUENCE</scope>
    <source>
        <strain evidence="3">IBT 29495</strain>
    </source>
</reference>